<reference evidence="10 11" key="2">
    <citation type="submission" date="2015-07" db="EMBL/GenBank/DDBJ databases">
        <title>Genome sequence of Levilinea saccharolytica DSM 16555.</title>
        <authorList>
            <person name="Hemp J."/>
            <person name="Ward L.M."/>
            <person name="Pace L.A."/>
            <person name="Fischer W.W."/>
        </authorList>
    </citation>
    <scope>NUCLEOTIDE SEQUENCE [LARGE SCALE GENOMIC DNA]</scope>
    <source>
        <strain evidence="10 11">KIBI-1</strain>
    </source>
</reference>
<dbReference type="OrthoDB" id="9769930at2"/>
<comment type="similarity">
    <text evidence="1 6">Belongs to the phosphopentomutase family.</text>
</comment>
<keyword evidence="4 6" id="KW-0464">Manganese</keyword>
<evidence type="ECO:0000256" key="1">
    <source>
        <dbReference type="ARBA" id="ARBA00010373"/>
    </source>
</evidence>
<dbReference type="NCBIfam" id="TIGR01696">
    <property type="entry name" value="deoB"/>
    <property type="match status" value="1"/>
</dbReference>
<dbReference type="STRING" id="229921.ADN01_10430"/>
<organism evidence="9">
    <name type="scientific">Levilinea saccharolytica</name>
    <dbReference type="NCBI Taxonomy" id="229921"/>
    <lineage>
        <taxon>Bacteria</taxon>
        <taxon>Bacillati</taxon>
        <taxon>Chloroflexota</taxon>
        <taxon>Anaerolineae</taxon>
        <taxon>Anaerolineales</taxon>
        <taxon>Anaerolineaceae</taxon>
        <taxon>Levilinea</taxon>
    </lineage>
</organism>
<dbReference type="AlphaFoldDB" id="A0A0M9U337"/>
<dbReference type="RefSeq" id="WP_062419611.1">
    <property type="nucleotide sequence ID" value="NZ_BBXZ01000172.1"/>
</dbReference>
<protein>
    <recommendedName>
        <fullName evidence="6 7">Phosphopentomutase</fullName>
        <ecNumber evidence="6 7">5.4.2.7</ecNumber>
    </recommendedName>
    <alternativeName>
        <fullName evidence="6">Phosphodeoxyribomutase</fullName>
    </alternativeName>
</protein>
<comment type="catalytic activity">
    <reaction evidence="6">
        <text>2-deoxy-alpha-D-ribose 1-phosphate = 2-deoxy-D-ribose 5-phosphate</text>
        <dbReference type="Rhea" id="RHEA:27658"/>
        <dbReference type="ChEBI" id="CHEBI:57259"/>
        <dbReference type="ChEBI" id="CHEBI:62877"/>
        <dbReference type="EC" id="5.4.2.7"/>
    </reaction>
</comment>
<comment type="catalytic activity">
    <reaction evidence="6">
        <text>alpha-D-ribose 1-phosphate = D-ribose 5-phosphate</text>
        <dbReference type="Rhea" id="RHEA:18793"/>
        <dbReference type="ChEBI" id="CHEBI:57720"/>
        <dbReference type="ChEBI" id="CHEBI:78346"/>
        <dbReference type="EC" id="5.4.2.7"/>
    </reaction>
</comment>
<comment type="cofactor">
    <cofactor evidence="6">
        <name>Mn(2+)</name>
        <dbReference type="ChEBI" id="CHEBI:29035"/>
    </cofactor>
    <text evidence="6">Binds 2 manganese ions.</text>
</comment>
<dbReference type="Gene3D" id="3.30.70.1250">
    <property type="entry name" value="Phosphopentomutase"/>
    <property type="match status" value="1"/>
</dbReference>
<dbReference type="PATRIC" id="fig|229921.5.peg.488"/>
<comment type="subcellular location">
    <subcellularLocation>
        <location evidence="6">Cytoplasm</location>
    </subcellularLocation>
</comment>
<proteinExistence type="inferred from homology"/>
<evidence type="ECO:0000256" key="4">
    <source>
        <dbReference type="ARBA" id="ARBA00023211"/>
    </source>
</evidence>
<feature type="domain" description="Metalloenzyme" evidence="8">
    <location>
        <begin position="6"/>
        <end position="379"/>
    </location>
</feature>
<dbReference type="GO" id="GO:0005829">
    <property type="term" value="C:cytosol"/>
    <property type="evidence" value="ECO:0007669"/>
    <property type="project" value="TreeGrafter"/>
</dbReference>
<dbReference type="UniPathway" id="UPA00087">
    <property type="reaction ID" value="UER00173"/>
</dbReference>
<feature type="binding site" evidence="6">
    <location>
        <position position="291"/>
    </location>
    <ligand>
        <name>Mn(2+)</name>
        <dbReference type="ChEBI" id="CHEBI:29035"/>
        <label>2</label>
    </ligand>
</feature>
<dbReference type="GO" id="GO:0006018">
    <property type="term" value="P:2-deoxyribose 1-phosphate catabolic process"/>
    <property type="evidence" value="ECO:0007669"/>
    <property type="project" value="UniProtKB-UniRule"/>
</dbReference>
<dbReference type="InterPro" id="IPR010045">
    <property type="entry name" value="DeoB"/>
</dbReference>
<dbReference type="InterPro" id="IPR024052">
    <property type="entry name" value="Phosphopentomutase_DeoB_cap_sf"/>
</dbReference>
<dbReference type="InterPro" id="IPR006124">
    <property type="entry name" value="Metalloenzyme"/>
</dbReference>
<name>A0A0M9U337_9CHLR</name>
<dbReference type="Gene3D" id="3.40.720.10">
    <property type="entry name" value="Alkaline Phosphatase, subunit A"/>
    <property type="match status" value="1"/>
</dbReference>
<dbReference type="PANTHER" id="PTHR21110">
    <property type="entry name" value="PHOSPHOPENTOMUTASE"/>
    <property type="match status" value="1"/>
</dbReference>
<dbReference type="SUPFAM" id="SSF143856">
    <property type="entry name" value="DeoB insert domain-like"/>
    <property type="match status" value="1"/>
</dbReference>
<dbReference type="EC" id="5.4.2.7" evidence="6 7"/>
<dbReference type="Proteomes" id="UP000050501">
    <property type="component" value="Unassembled WGS sequence"/>
</dbReference>
<evidence type="ECO:0000259" key="8">
    <source>
        <dbReference type="Pfam" id="PF01676"/>
    </source>
</evidence>
<dbReference type="GO" id="GO:0006015">
    <property type="term" value="P:5-phosphoribose 1-diphosphate biosynthetic process"/>
    <property type="evidence" value="ECO:0007669"/>
    <property type="project" value="UniProtKB-UniPathway"/>
</dbReference>
<reference evidence="9" key="1">
    <citation type="journal article" date="2015" name="Genome Announc.">
        <title>Draft Genome Sequences of Anaerolinea thermolimosa IMO-1, Bellilinea caldifistulae GOMI-1, Leptolinea tardivitalis YMTK-2, Levilinea saccharolytica KIBI-1, Longilinea arvoryzae KOME-1, Previously Described as Members of the Class Anaerolineae (Chloroflexi).</title>
        <authorList>
            <person name="Matsuura N."/>
            <person name="Tourlousse M.D."/>
            <person name="Ohashi A."/>
            <person name="Hugenholtz P."/>
            <person name="Sekiguchi Y."/>
        </authorList>
    </citation>
    <scope>NUCLEOTIDE SEQUENCE</scope>
    <source>
        <strain evidence="9">KIBI-1</strain>
    </source>
</reference>
<dbReference type="EMBL" id="LGCM01000038">
    <property type="protein sequence ID" value="KPL80904.1"/>
    <property type="molecule type" value="Genomic_DNA"/>
</dbReference>
<feature type="binding site" evidence="6">
    <location>
        <position position="286"/>
    </location>
    <ligand>
        <name>Mn(2+)</name>
        <dbReference type="ChEBI" id="CHEBI:29035"/>
        <label>2</label>
    </ligand>
</feature>
<evidence type="ECO:0000313" key="10">
    <source>
        <dbReference type="EMBL" id="KPL80904.1"/>
    </source>
</evidence>
<evidence type="ECO:0000256" key="6">
    <source>
        <dbReference type="HAMAP-Rule" id="MF_00740"/>
    </source>
</evidence>
<evidence type="ECO:0000313" key="11">
    <source>
        <dbReference type="Proteomes" id="UP000050501"/>
    </source>
</evidence>
<dbReference type="FunFam" id="3.30.70.1250:FF:000001">
    <property type="entry name" value="Phosphopentomutase"/>
    <property type="match status" value="1"/>
</dbReference>
<dbReference type="GO" id="GO:0030145">
    <property type="term" value="F:manganese ion binding"/>
    <property type="evidence" value="ECO:0007669"/>
    <property type="project" value="UniProtKB-UniRule"/>
</dbReference>
<gene>
    <name evidence="6" type="primary">deoB</name>
    <name evidence="10" type="ORF">ADN01_10430</name>
    <name evidence="9" type="ORF">LSAC_03226</name>
</gene>
<keyword evidence="5 6" id="KW-0413">Isomerase</keyword>
<comment type="pathway">
    <text evidence="6">Carbohydrate degradation; 2-deoxy-D-ribose 1-phosphate degradation; D-glyceraldehyde 3-phosphate and acetaldehyde from 2-deoxy-alpha-D-ribose 1-phosphate: step 1/2.</text>
</comment>
<keyword evidence="2 6" id="KW-0963">Cytoplasm</keyword>
<evidence type="ECO:0000313" key="9">
    <source>
        <dbReference type="EMBL" id="GAP19324.1"/>
    </source>
</evidence>
<dbReference type="NCBIfam" id="NF003766">
    <property type="entry name" value="PRK05362.1"/>
    <property type="match status" value="1"/>
</dbReference>
<dbReference type="GO" id="GO:0009117">
    <property type="term" value="P:nucleotide metabolic process"/>
    <property type="evidence" value="ECO:0007669"/>
    <property type="project" value="UniProtKB-UniRule"/>
</dbReference>
<feature type="binding site" evidence="6">
    <location>
        <position position="13"/>
    </location>
    <ligand>
        <name>Mn(2+)</name>
        <dbReference type="ChEBI" id="CHEBI:29035"/>
        <label>1</label>
    </ligand>
</feature>
<sequence>MQPIQRAIVIVLDGVGAGEAPDAELYGDRGSNSLANTARAVGGLNVPNMETLGLGHIQPILGVSAEKPAAGAFGKMQPKSAGKDSISGHWELMGVPLNQAFPVYPNGFPPEVLAEFKRLTGLDVLGNKPASGTEILVELGEEHMRTGKPIVYTSADSVFQIAANEAVIPLERLYELCHIAREMLTGPHAVGRVIARPFVGTTADNFKRTPNRHDYPLKPISPTIMDKLIASGRTVLATGKIDDLFANQGITRSAHSAENDKAMAATIAFAEEKFEGLLFANLVEFDMTYGHRNDAAGYANALAAFDRQLPDLQARMRPEDIAMIVADHGVDPTTPGTDHTREFIPLLVFGPQVRANVNLGVRKTFGDVAATLAEIFNLEAPLIGESFLKDVLA</sequence>
<feature type="binding site" evidence="6">
    <location>
        <position position="327"/>
    </location>
    <ligand>
        <name>Mn(2+)</name>
        <dbReference type="ChEBI" id="CHEBI:29035"/>
        <label>1</label>
    </ligand>
</feature>
<comment type="function">
    <text evidence="6">Isomerase that catalyzes the conversion of deoxy-ribose 1-phosphate (dRib-1-P) and ribose 1-phosphate (Rib-1-P) to deoxy-ribose 5-phosphate (dRib-5-P) and ribose 5-phosphate (Rib-5-P), respectively.</text>
</comment>
<keyword evidence="3 6" id="KW-0479">Metal-binding</keyword>
<dbReference type="HAMAP" id="MF_00740">
    <property type="entry name" value="Phosphopentomut"/>
    <property type="match status" value="1"/>
</dbReference>
<evidence type="ECO:0000256" key="5">
    <source>
        <dbReference type="ARBA" id="ARBA00023235"/>
    </source>
</evidence>
<dbReference type="InterPro" id="IPR017850">
    <property type="entry name" value="Alkaline_phosphatase_core_sf"/>
</dbReference>
<dbReference type="GO" id="GO:0000287">
    <property type="term" value="F:magnesium ion binding"/>
    <property type="evidence" value="ECO:0007669"/>
    <property type="project" value="UniProtKB-UniRule"/>
</dbReference>
<dbReference type="EMBL" id="DF967975">
    <property type="protein sequence ID" value="GAP19324.1"/>
    <property type="molecule type" value="Genomic_DNA"/>
</dbReference>
<feature type="binding site" evidence="6">
    <location>
        <position position="339"/>
    </location>
    <ligand>
        <name>Mn(2+)</name>
        <dbReference type="ChEBI" id="CHEBI:29035"/>
        <label>2</label>
    </ligand>
</feature>
<dbReference type="PIRSF" id="PIRSF001491">
    <property type="entry name" value="Ppentomutase"/>
    <property type="match status" value="1"/>
</dbReference>
<accession>A0A0M9U337</accession>
<dbReference type="Pfam" id="PF01676">
    <property type="entry name" value="Metalloenzyme"/>
    <property type="match status" value="1"/>
</dbReference>
<evidence type="ECO:0000256" key="7">
    <source>
        <dbReference type="NCBIfam" id="TIGR01696"/>
    </source>
</evidence>
<dbReference type="PANTHER" id="PTHR21110:SF0">
    <property type="entry name" value="PHOSPHOPENTOMUTASE"/>
    <property type="match status" value="1"/>
</dbReference>
<dbReference type="GO" id="GO:0008973">
    <property type="term" value="F:phosphopentomutase activity"/>
    <property type="evidence" value="ECO:0007669"/>
    <property type="project" value="UniProtKB-UniRule"/>
</dbReference>
<dbReference type="SUPFAM" id="SSF53649">
    <property type="entry name" value="Alkaline phosphatase-like"/>
    <property type="match status" value="1"/>
</dbReference>
<keyword evidence="11" id="KW-1185">Reference proteome</keyword>
<dbReference type="CDD" id="cd16009">
    <property type="entry name" value="PPM"/>
    <property type="match status" value="1"/>
</dbReference>
<feature type="binding site" evidence="6">
    <location>
        <position position="328"/>
    </location>
    <ligand>
        <name>Mn(2+)</name>
        <dbReference type="ChEBI" id="CHEBI:29035"/>
        <label>1</label>
    </ligand>
</feature>
<evidence type="ECO:0000256" key="2">
    <source>
        <dbReference type="ARBA" id="ARBA00022490"/>
    </source>
</evidence>
<dbReference type="GO" id="GO:0043094">
    <property type="term" value="P:metabolic compound salvage"/>
    <property type="evidence" value="ECO:0007669"/>
    <property type="project" value="UniProtKB-UniRule"/>
</dbReference>
<evidence type="ECO:0000256" key="3">
    <source>
        <dbReference type="ARBA" id="ARBA00022723"/>
    </source>
</evidence>